<dbReference type="SUPFAM" id="SSF52540">
    <property type="entry name" value="P-loop containing nucleoside triphosphate hydrolases"/>
    <property type="match status" value="1"/>
</dbReference>
<protein>
    <recommendedName>
        <fullName evidence="3">tRNA threonylcarbamoyladenosine biosynthesis protein TsaE</fullName>
    </recommendedName>
    <alternativeName>
        <fullName evidence="10">t(6)A37 threonylcarbamoyladenosine biosynthesis protein TsaE</fullName>
    </alternativeName>
</protein>
<evidence type="ECO:0000256" key="8">
    <source>
        <dbReference type="ARBA" id="ARBA00022840"/>
    </source>
</evidence>
<dbReference type="PANTHER" id="PTHR33540">
    <property type="entry name" value="TRNA THREONYLCARBAMOYLADENOSINE BIOSYNTHESIS PROTEIN TSAE"/>
    <property type="match status" value="1"/>
</dbReference>
<dbReference type="RefSeq" id="WP_168675817.1">
    <property type="nucleotide sequence ID" value="NZ_BPKV01000002.1"/>
</dbReference>
<keyword evidence="6" id="KW-0479">Metal-binding</keyword>
<comment type="caution">
    <text evidence="11">The sequence shown here is derived from an EMBL/GenBank/DDBJ whole genome shotgun (WGS) entry which is preliminary data.</text>
</comment>
<organism evidence="11 12">
    <name type="scientific">Leuconostoc holzapfelii</name>
    <dbReference type="NCBI Taxonomy" id="434464"/>
    <lineage>
        <taxon>Bacteria</taxon>
        <taxon>Bacillati</taxon>
        <taxon>Bacillota</taxon>
        <taxon>Bacilli</taxon>
        <taxon>Lactobacillales</taxon>
        <taxon>Lactobacillaceae</taxon>
        <taxon>Leuconostoc</taxon>
    </lineage>
</organism>
<evidence type="ECO:0000256" key="9">
    <source>
        <dbReference type="ARBA" id="ARBA00022842"/>
    </source>
</evidence>
<dbReference type="GO" id="GO:0046872">
    <property type="term" value="F:metal ion binding"/>
    <property type="evidence" value="ECO:0007669"/>
    <property type="project" value="UniProtKB-KW"/>
</dbReference>
<keyword evidence="4" id="KW-0963">Cytoplasm</keyword>
<keyword evidence="5" id="KW-0819">tRNA processing</keyword>
<evidence type="ECO:0000256" key="3">
    <source>
        <dbReference type="ARBA" id="ARBA00019010"/>
    </source>
</evidence>
<sequence length="149" mass="16444">MKEILTNNSAETQQLAAQIAALVHPGLVITLQGDLGAGKTTFTQGFARELGVQSRVKSPTFNIMNTYTAREFPIYHFDAYRLEETGAQDQGFEDYVGTDGVTLIEWPQFMADLLPNDRLALTFLRGDDDHVRTIRIQGIGAAAQVEAQL</sequence>
<gene>
    <name evidence="11" type="primary">tsaE</name>
    <name evidence="11" type="ORF">HF966_01080</name>
</gene>
<dbReference type="Gene3D" id="3.40.50.300">
    <property type="entry name" value="P-loop containing nucleotide triphosphate hydrolases"/>
    <property type="match status" value="1"/>
</dbReference>
<evidence type="ECO:0000256" key="6">
    <source>
        <dbReference type="ARBA" id="ARBA00022723"/>
    </source>
</evidence>
<keyword evidence="9" id="KW-0460">Magnesium</keyword>
<evidence type="ECO:0000256" key="2">
    <source>
        <dbReference type="ARBA" id="ARBA00007599"/>
    </source>
</evidence>
<dbReference type="NCBIfam" id="TIGR00150">
    <property type="entry name" value="T6A_YjeE"/>
    <property type="match status" value="1"/>
</dbReference>
<dbReference type="Proteomes" id="UP000590460">
    <property type="component" value="Unassembled WGS sequence"/>
</dbReference>
<dbReference type="GO" id="GO:0002949">
    <property type="term" value="P:tRNA threonylcarbamoyladenosine modification"/>
    <property type="evidence" value="ECO:0007669"/>
    <property type="project" value="InterPro"/>
</dbReference>
<keyword evidence="7" id="KW-0547">Nucleotide-binding</keyword>
<dbReference type="EMBL" id="JAAXPO010000001">
    <property type="protein sequence ID" value="NKZ17790.1"/>
    <property type="molecule type" value="Genomic_DNA"/>
</dbReference>
<evidence type="ECO:0000256" key="10">
    <source>
        <dbReference type="ARBA" id="ARBA00032441"/>
    </source>
</evidence>
<evidence type="ECO:0000256" key="1">
    <source>
        <dbReference type="ARBA" id="ARBA00004496"/>
    </source>
</evidence>
<accession>A0A846ZFK2</accession>
<evidence type="ECO:0000256" key="5">
    <source>
        <dbReference type="ARBA" id="ARBA00022694"/>
    </source>
</evidence>
<dbReference type="Pfam" id="PF02367">
    <property type="entry name" value="TsaE"/>
    <property type="match status" value="1"/>
</dbReference>
<dbReference type="AlphaFoldDB" id="A0A846ZFK2"/>
<evidence type="ECO:0000313" key="12">
    <source>
        <dbReference type="Proteomes" id="UP000590460"/>
    </source>
</evidence>
<evidence type="ECO:0000256" key="7">
    <source>
        <dbReference type="ARBA" id="ARBA00022741"/>
    </source>
</evidence>
<evidence type="ECO:0000256" key="4">
    <source>
        <dbReference type="ARBA" id="ARBA00022490"/>
    </source>
</evidence>
<keyword evidence="11" id="KW-0808">Transferase</keyword>
<reference evidence="11 12" key="1">
    <citation type="submission" date="2020-04" db="EMBL/GenBank/DDBJ databases">
        <title>MicrobeNet Type strains.</title>
        <authorList>
            <person name="Nicholson A.C."/>
        </authorList>
    </citation>
    <scope>NUCLEOTIDE SEQUENCE [LARGE SCALE GENOMIC DNA]</scope>
    <source>
        <strain evidence="11 12">CCUG 54536</strain>
    </source>
</reference>
<comment type="subcellular location">
    <subcellularLocation>
        <location evidence="1">Cytoplasm</location>
    </subcellularLocation>
</comment>
<dbReference type="InterPro" id="IPR003442">
    <property type="entry name" value="T6A_TsaE"/>
</dbReference>
<keyword evidence="8" id="KW-0067">ATP-binding</keyword>
<dbReference type="PANTHER" id="PTHR33540:SF2">
    <property type="entry name" value="TRNA THREONYLCARBAMOYLADENOSINE BIOSYNTHESIS PROTEIN TSAE"/>
    <property type="match status" value="1"/>
</dbReference>
<dbReference type="GO" id="GO:0005737">
    <property type="term" value="C:cytoplasm"/>
    <property type="evidence" value="ECO:0007669"/>
    <property type="project" value="UniProtKB-SubCell"/>
</dbReference>
<dbReference type="InterPro" id="IPR027417">
    <property type="entry name" value="P-loop_NTPase"/>
</dbReference>
<dbReference type="GO" id="GO:0016740">
    <property type="term" value="F:transferase activity"/>
    <property type="evidence" value="ECO:0007669"/>
    <property type="project" value="UniProtKB-KW"/>
</dbReference>
<evidence type="ECO:0000313" key="11">
    <source>
        <dbReference type="EMBL" id="NKZ17790.1"/>
    </source>
</evidence>
<proteinExistence type="inferred from homology"/>
<dbReference type="GO" id="GO:0005524">
    <property type="term" value="F:ATP binding"/>
    <property type="evidence" value="ECO:0007669"/>
    <property type="project" value="UniProtKB-KW"/>
</dbReference>
<comment type="similarity">
    <text evidence="2">Belongs to the TsaE family.</text>
</comment>
<name>A0A846ZFK2_9LACO</name>